<protein>
    <recommendedName>
        <fullName evidence="1">ARB-07466-like C-terminal domain-containing protein</fullName>
    </recommendedName>
</protein>
<organism evidence="2 3">
    <name type="scientific">Actinorhabdospora filicis</name>
    <dbReference type="NCBI Taxonomy" id="1785913"/>
    <lineage>
        <taxon>Bacteria</taxon>
        <taxon>Bacillati</taxon>
        <taxon>Actinomycetota</taxon>
        <taxon>Actinomycetes</taxon>
        <taxon>Micromonosporales</taxon>
        <taxon>Micromonosporaceae</taxon>
        <taxon>Actinorhabdospora</taxon>
    </lineage>
</organism>
<feature type="domain" description="ARB-07466-like C-terminal" evidence="1">
    <location>
        <begin position="220"/>
        <end position="265"/>
    </location>
</feature>
<dbReference type="Pfam" id="PF26571">
    <property type="entry name" value="VldE"/>
    <property type="match status" value="1"/>
</dbReference>
<dbReference type="AlphaFoldDB" id="A0A9W6SP74"/>
<keyword evidence="3" id="KW-1185">Reference proteome</keyword>
<name>A0A9W6SP74_9ACTN</name>
<gene>
    <name evidence="2" type="ORF">Afil01_41590</name>
</gene>
<dbReference type="EMBL" id="BSTX01000003">
    <property type="protein sequence ID" value="GLZ79352.1"/>
    <property type="molecule type" value="Genomic_DNA"/>
</dbReference>
<evidence type="ECO:0000313" key="3">
    <source>
        <dbReference type="Proteomes" id="UP001165079"/>
    </source>
</evidence>
<sequence>MRAKHVLTALLAVAAVAGGGYVVARIMDAEIPNPFQAASCTMTGADQSTLRVDLTQASNAATITAVATAMDMPDRAVVVALATAFQESRLENIEHGDRDSLGLFQQRPSQGWGTPEQIQDPRYATKKFFQALKKVEDWEDMRVTDAAQAVQRSAYPDAYEQWADEAQTLTDALRGQVDAAVACRVKQNDLTGPAAVAAVTGALDLDWSELDVETDGTTIRVDGAHGWQTAHWLVAHAGDLGVSRVVYAGREWTASSGEWNEAEGEDATDKVVIAAVGEAA</sequence>
<dbReference type="InterPro" id="IPR058593">
    <property type="entry name" value="ARB_07466-like_C"/>
</dbReference>
<dbReference type="Proteomes" id="UP001165079">
    <property type="component" value="Unassembled WGS sequence"/>
</dbReference>
<evidence type="ECO:0000313" key="2">
    <source>
        <dbReference type="EMBL" id="GLZ79352.1"/>
    </source>
</evidence>
<reference evidence="2" key="1">
    <citation type="submission" date="2023-03" db="EMBL/GenBank/DDBJ databases">
        <title>Actinorhabdospora filicis NBRC 111898.</title>
        <authorList>
            <person name="Ichikawa N."/>
            <person name="Sato H."/>
            <person name="Tonouchi N."/>
        </authorList>
    </citation>
    <scope>NUCLEOTIDE SEQUENCE</scope>
    <source>
        <strain evidence="2">NBRC 111898</strain>
    </source>
</reference>
<accession>A0A9W6SP74</accession>
<evidence type="ECO:0000259" key="1">
    <source>
        <dbReference type="Pfam" id="PF26571"/>
    </source>
</evidence>
<comment type="caution">
    <text evidence="2">The sequence shown here is derived from an EMBL/GenBank/DDBJ whole genome shotgun (WGS) entry which is preliminary data.</text>
</comment>
<proteinExistence type="predicted"/>
<dbReference type="RefSeq" id="WP_285664510.1">
    <property type="nucleotide sequence ID" value="NZ_BSTX01000003.1"/>
</dbReference>